<keyword evidence="3 5" id="KW-0067">ATP-binding</keyword>
<evidence type="ECO:0000256" key="5">
    <source>
        <dbReference type="PROSITE-ProRule" id="PRU00283"/>
    </source>
</evidence>
<dbReference type="GO" id="GO:0007052">
    <property type="term" value="P:mitotic spindle organization"/>
    <property type="evidence" value="ECO:0007669"/>
    <property type="project" value="TreeGrafter"/>
</dbReference>
<dbReference type="Proteomes" id="UP000694392">
    <property type="component" value="Unplaced"/>
</dbReference>
<keyword evidence="4" id="KW-0206">Cytoskeleton</keyword>
<keyword evidence="2 5" id="KW-0547">Nucleotide-binding</keyword>
<reference evidence="8" key="2">
    <citation type="submission" date="2025-09" db="UniProtKB">
        <authorList>
            <consortium name="Ensembl"/>
        </authorList>
    </citation>
    <scope>IDENTIFICATION</scope>
</reference>
<name>A0A8D0GQZ7_SPHPU</name>
<protein>
    <recommendedName>
        <fullName evidence="7">Kinesin motor domain-containing protein</fullName>
    </recommendedName>
</protein>
<dbReference type="GO" id="GO:0005524">
    <property type="term" value="F:ATP binding"/>
    <property type="evidence" value="ECO:0007669"/>
    <property type="project" value="UniProtKB-UniRule"/>
</dbReference>
<dbReference type="PANTHER" id="PTHR47969">
    <property type="entry name" value="CHROMOSOME-ASSOCIATED KINESIN KIF4A-RELATED"/>
    <property type="match status" value="1"/>
</dbReference>
<keyword evidence="5" id="KW-0505">Motor protein</keyword>
<dbReference type="OMA" id="QGGMERG"/>
<evidence type="ECO:0000256" key="3">
    <source>
        <dbReference type="ARBA" id="ARBA00022840"/>
    </source>
</evidence>
<dbReference type="PRINTS" id="PR00380">
    <property type="entry name" value="KINESINHEAVY"/>
</dbReference>
<dbReference type="Ensembl" id="ENSSPUT00000009504.1">
    <property type="protein sequence ID" value="ENSSPUP00000008910.1"/>
    <property type="gene ID" value="ENSSPUG00000006925.1"/>
</dbReference>
<evidence type="ECO:0000313" key="8">
    <source>
        <dbReference type="Ensembl" id="ENSSPUP00000008910.1"/>
    </source>
</evidence>
<dbReference type="GO" id="GO:0005875">
    <property type="term" value="C:microtubule associated complex"/>
    <property type="evidence" value="ECO:0007669"/>
    <property type="project" value="TreeGrafter"/>
</dbReference>
<reference evidence="8" key="1">
    <citation type="submission" date="2025-08" db="UniProtKB">
        <authorList>
            <consortium name="Ensembl"/>
        </authorList>
    </citation>
    <scope>IDENTIFICATION</scope>
</reference>
<dbReference type="InterPro" id="IPR001752">
    <property type="entry name" value="Kinesin_motor_dom"/>
</dbReference>
<feature type="domain" description="Kinesin motor" evidence="7">
    <location>
        <begin position="25"/>
        <end position="270"/>
    </location>
</feature>
<dbReference type="InterPro" id="IPR027640">
    <property type="entry name" value="Kinesin-like_fam"/>
</dbReference>
<feature type="binding site" evidence="5">
    <location>
        <begin position="113"/>
        <end position="120"/>
    </location>
    <ligand>
        <name>ATP</name>
        <dbReference type="ChEBI" id="CHEBI:30616"/>
    </ligand>
</feature>
<organism evidence="8 9">
    <name type="scientific">Sphenodon punctatus</name>
    <name type="common">Tuatara</name>
    <name type="synonym">Hatteria punctata</name>
    <dbReference type="NCBI Taxonomy" id="8508"/>
    <lineage>
        <taxon>Eukaryota</taxon>
        <taxon>Metazoa</taxon>
        <taxon>Chordata</taxon>
        <taxon>Craniata</taxon>
        <taxon>Vertebrata</taxon>
        <taxon>Euteleostomi</taxon>
        <taxon>Lepidosauria</taxon>
        <taxon>Sphenodontia</taxon>
        <taxon>Sphenodontidae</taxon>
        <taxon>Sphenodon</taxon>
    </lineage>
</organism>
<dbReference type="SMART" id="SM00129">
    <property type="entry name" value="KISc"/>
    <property type="match status" value="1"/>
</dbReference>
<accession>A0A8D0GQZ7</accession>
<evidence type="ECO:0000313" key="9">
    <source>
        <dbReference type="Proteomes" id="UP000694392"/>
    </source>
</evidence>
<keyword evidence="9" id="KW-1185">Reference proteome</keyword>
<dbReference type="InterPro" id="IPR027417">
    <property type="entry name" value="P-loop_NTPase"/>
</dbReference>
<evidence type="ECO:0000256" key="1">
    <source>
        <dbReference type="ARBA" id="ARBA00004245"/>
    </source>
</evidence>
<dbReference type="SUPFAM" id="SSF52540">
    <property type="entry name" value="P-loop containing nucleoside triphosphate hydrolases"/>
    <property type="match status" value="1"/>
</dbReference>
<comment type="similarity">
    <text evidence="5">Belongs to the TRAFAC class myosin-kinesin ATPase superfamily. Kinesin family.</text>
</comment>
<proteinExistence type="inferred from homology"/>
<dbReference type="GeneTree" id="ENSGT00940000161216"/>
<dbReference type="Pfam" id="PF00225">
    <property type="entry name" value="Kinesin"/>
    <property type="match status" value="1"/>
</dbReference>
<dbReference type="GO" id="GO:0003777">
    <property type="term" value="F:microtubule motor activity"/>
    <property type="evidence" value="ECO:0007669"/>
    <property type="project" value="InterPro"/>
</dbReference>
<comment type="subcellular location">
    <subcellularLocation>
        <location evidence="1">Cytoplasm</location>
        <location evidence="1">Cytoskeleton</location>
    </subcellularLocation>
</comment>
<evidence type="ECO:0000256" key="4">
    <source>
        <dbReference type="ARBA" id="ARBA00023212"/>
    </source>
</evidence>
<dbReference type="InterPro" id="IPR036961">
    <property type="entry name" value="Kinesin_motor_dom_sf"/>
</dbReference>
<sequence length="270" mass="28774">HSLPQPPPGDPGEARGQEAFSGADPGLPLGRIRPLSKTEVGRGDQRVVHCPGDGTVCVSPLPSGTAAGQDATFRFSAVFDMGISQEGVFEGSGMRQLVELAVSGFACTAFAFGQTGSGKTYSLTGPGAQLEAPALPPNHLGLMQRSFAYLLEHIQGQRSSVTLSASYVEIYNEQVRDLLHPTSCRPLPLRWSKTRGFHLENLLTLEFASLETALALLQEGTRRRASSSHALNEQSSRSHALFTIYIEAVSSGFSVRQGGMERGIPGQPQG</sequence>
<feature type="compositionally biased region" description="Pro residues" evidence="6">
    <location>
        <begin position="1"/>
        <end position="10"/>
    </location>
</feature>
<keyword evidence="4" id="KW-0963">Cytoplasm</keyword>
<dbReference type="PROSITE" id="PS50067">
    <property type="entry name" value="KINESIN_MOTOR_2"/>
    <property type="match status" value="1"/>
</dbReference>
<evidence type="ECO:0000256" key="6">
    <source>
        <dbReference type="SAM" id="MobiDB-lite"/>
    </source>
</evidence>
<dbReference type="GO" id="GO:0051231">
    <property type="term" value="P:spindle elongation"/>
    <property type="evidence" value="ECO:0007669"/>
    <property type="project" value="TreeGrafter"/>
</dbReference>
<dbReference type="GO" id="GO:0007018">
    <property type="term" value="P:microtubule-based movement"/>
    <property type="evidence" value="ECO:0007669"/>
    <property type="project" value="InterPro"/>
</dbReference>
<dbReference type="GO" id="GO:0008017">
    <property type="term" value="F:microtubule binding"/>
    <property type="evidence" value="ECO:0007669"/>
    <property type="project" value="InterPro"/>
</dbReference>
<dbReference type="Gene3D" id="3.40.850.10">
    <property type="entry name" value="Kinesin motor domain"/>
    <property type="match status" value="1"/>
</dbReference>
<feature type="region of interest" description="Disordered" evidence="6">
    <location>
        <begin position="1"/>
        <end position="32"/>
    </location>
</feature>
<evidence type="ECO:0000259" key="7">
    <source>
        <dbReference type="PROSITE" id="PS50067"/>
    </source>
</evidence>
<evidence type="ECO:0000256" key="2">
    <source>
        <dbReference type="ARBA" id="ARBA00022741"/>
    </source>
</evidence>
<dbReference type="PANTHER" id="PTHR47969:SF33">
    <property type="entry name" value="KINESIN-LIKE PROTEIN"/>
    <property type="match status" value="1"/>
</dbReference>
<dbReference type="AlphaFoldDB" id="A0A8D0GQZ7"/>